<proteinExistence type="inferred from homology"/>
<dbReference type="SMART" id="SM00382">
    <property type="entry name" value="AAA"/>
    <property type="match status" value="1"/>
</dbReference>
<organism evidence="6 7">
    <name type="scientific">Cryptococcus bacillisporus CA1873</name>
    <dbReference type="NCBI Taxonomy" id="1296111"/>
    <lineage>
        <taxon>Eukaryota</taxon>
        <taxon>Fungi</taxon>
        <taxon>Dikarya</taxon>
        <taxon>Basidiomycota</taxon>
        <taxon>Agaricomycotina</taxon>
        <taxon>Tremellomycetes</taxon>
        <taxon>Tremellales</taxon>
        <taxon>Cryptococcaceae</taxon>
        <taxon>Cryptococcus</taxon>
        <taxon>Cryptococcus gattii species complex</taxon>
    </lineage>
</organism>
<dbReference type="Gene3D" id="3.40.50.300">
    <property type="entry name" value="P-loop containing nucleotide triphosphate hydrolases"/>
    <property type="match status" value="2"/>
</dbReference>
<keyword evidence="3" id="KW-0547">Nucleotide-binding</keyword>
<dbReference type="Proteomes" id="UP000053800">
    <property type="component" value="Unassembled WGS sequence"/>
</dbReference>
<evidence type="ECO:0000313" key="7">
    <source>
        <dbReference type="Proteomes" id="UP000053800"/>
    </source>
</evidence>
<dbReference type="EMBL" id="KN848896">
    <property type="protein sequence ID" value="KIR62530.1"/>
    <property type="molecule type" value="Genomic_DNA"/>
</dbReference>
<keyword evidence="2" id="KW-0813">Transport</keyword>
<evidence type="ECO:0000256" key="2">
    <source>
        <dbReference type="ARBA" id="ARBA00022448"/>
    </source>
</evidence>
<dbReference type="SUPFAM" id="SSF52540">
    <property type="entry name" value="P-loop containing nucleoside triphosphate hydrolases"/>
    <property type="match status" value="2"/>
</dbReference>
<name>A0ABR5BBW9_CRYGA</name>
<dbReference type="Pfam" id="PF00005">
    <property type="entry name" value="ABC_tran"/>
    <property type="match status" value="1"/>
</dbReference>
<dbReference type="PANTHER" id="PTHR43117:SF4">
    <property type="entry name" value="OSMOPROTECTANT IMPORT ATP-BINDING PROTEIN OSMV"/>
    <property type="match status" value="1"/>
</dbReference>
<gene>
    <name evidence="6" type="ORF">I314_03475</name>
</gene>
<evidence type="ECO:0000259" key="5">
    <source>
        <dbReference type="PROSITE" id="PS50893"/>
    </source>
</evidence>
<evidence type="ECO:0000256" key="3">
    <source>
        <dbReference type="ARBA" id="ARBA00022741"/>
    </source>
</evidence>
<evidence type="ECO:0000256" key="4">
    <source>
        <dbReference type="ARBA" id="ARBA00022840"/>
    </source>
</evidence>
<dbReference type="InterPro" id="IPR003439">
    <property type="entry name" value="ABC_transporter-like_ATP-bd"/>
</dbReference>
<sequence>MPPSSLPLVKLPPKAVVHRFGAPTSAPSSSALLRFPAQGWTINRESAKPEGWAIVGDAGGRKLAVETLLSRHRIQPLSPPPGPFPYITSLISSSTDSLSSTAEAPSKPIRHLAFARPPATGEFTDFTARYGALLEEDRLTYRETLQNLHPRPSDEDIERVANLMRIGHLLDLPSVSFSSGQTRKGRIASVLLTKPVLLLLEDPMAGLDVPSRKEISKLLGELNASEVIKIVLVLRGKGGEEMPKWITDVAEVRNGEVWIGKREEYEQKHAEEQFRNQAMVEKVVEKVVEKSDEVPGEPVIKLDGVSVSYGEGTRQVLKDIKWTIKPGEKWHLIGANGSGKTTLLSLILGHHPRSYSLPPSSLLLFSKPRRSIPSPTLRTLIGHTSPEVYASFPRGMGLTALEAVGSGFEGVFSRRKLSPEQKERVKYLLEYFKDLLKPSSVSGRPTSDVTVQEIANRNFAHFTPSQQGLLLFLRAIVRKPKLLILDEPSQGMDEVIWERCRRLLEKEWEGEGKDMAVIVVSHYEDEVPWKKGRGKVFKLDQGIATVQ</sequence>
<evidence type="ECO:0000256" key="1">
    <source>
        <dbReference type="ARBA" id="ARBA00005417"/>
    </source>
</evidence>
<keyword evidence="4" id="KW-0067">ATP-binding</keyword>
<accession>A0ABR5BBW9</accession>
<dbReference type="InterPro" id="IPR027417">
    <property type="entry name" value="P-loop_NTPase"/>
</dbReference>
<keyword evidence="7" id="KW-1185">Reference proteome</keyword>
<dbReference type="PROSITE" id="PS50893">
    <property type="entry name" value="ABC_TRANSPORTER_2"/>
    <property type="match status" value="2"/>
</dbReference>
<evidence type="ECO:0000313" key="6">
    <source>
        <dbReference type="EMBL" id="KIR62530.1"/>
    </source>
</evidence>
<comment type="similarity">
    <text evidence="1">Belongs to the ABC transporter superfamily.</text>
</comment>
<feature type="domain" description="ABC transporter" evidence="5">
    <location>
        <begin position="55"/>
        <end position="279"/>
    </location>
</feature>
<dbReference type="PANTHER" id="PTHR43117">
    <property type="entry name" value="OSMOPROTECTANT IMPORT ATP-BINDING PROTEIN OSMV"/>
    <property type="match status" value="1"/>
</dbReference>
<reference evidence="6 7" key="1">
    <citation type="submission" date="2015-01" db="EMBL/GenBank/DDBJ databases">
        <title>The Genome Sequence of Cryptococcus gattii CA1873.</title>
        <authorList>
            <consortium name="The Broad Institute Genomics Platform"/>
            <person name="Cuomo C."/>
            <person name="Litvintseva A."/>
            <person name="Chen Y."/>
            <person name="Heitman J."/>
            <person name="Sun S."/>
            <person name="Springer D."/>
            <person name="Dromer F."/>
            <person name="Young S."/>
            <person name="Zeng Q."/>
            <person name="Gargeya S."/>
            <person name="Abouelleil A."/>
            <person name="Alvarado L."/>
            <person name="Chapman S.B."/>
            <person name="Gainer-Dewar J."/>
            <person name="Goldberg J."/>
            <person name="Griggs A."/>
            <person name="Gujja S."/>
            <person name="Hansen M."/>
            <person name="Howarth C."/>
            <person name="Imamovic A."/>
            <person name="Larimer J."/>
            <person name="Murphy C."/>
            <person name="Naylor J."/>
            <person name="Pearson M."/>
            <person name="Priest M."/>
            <person name="Roberts A."/>
            <person name="Saif S."/>
            <person name="Shea T."/>
            <person name="Sykes S."/>
            <person name="Wortman J."/>
            <person name="Nusbaum C."/>
            <person name="Birren B."/>
        </authorList>
    </citation>
    <scope>NUCLEOTIDE SEQUENCE [LARGE SCALE GENOMIC DNA]</scope>
    <source>
        <strain evidence="6 7">CA1873</strain>
    </source>
</reference>
<protein>
    <recommendedName>
        <fullName evidence="5">ABC transporter domain-containing protein</fullName>
    </recommendedName>
</protein>
<dbReference type="InterPro" id="IPR003593">
    <property type="entry name" value="AAA+_ATPase"/>
</dbReference>
<feature type="domain" description="ABC transporter" evidence="5">
    <location>
        <begin position="300"/>
        <end position="546"/>
    </location>
</feature>